<dbReference type="PATRIC" id="fig|1423.173.peg.4292"/>
<feature type="chain" id="PRO_5016187209" description="Maltodextrin-binding protein" evidence="5">
    <location>
        <begin position="33"/>
        <end position="417"/>
    </location>
</feature>
<dbReference type="PANTHER" id="PTHR30061">
    <property type="entry name" value="MALTOSE-BINDING PERIPLASMIC PROTEIN"/>
    <property type="match status" value="1"/>
</dbReference>
<dbReference type="InterPro" id="IPR006059">
    <property type="entry name" value="SBP"/>
</dbReference>
<evidence type="ECO:0000256" key="5">
    <source>
        <dbReference type="RuleBase" id="RU365005"/>
    </source>
</evidence>
<keyword evidence="5" id="KW-0472">Membrane</keyword>
<comment type="subcellular location">
    <subcellularLocation>
        <location evidence="5">Cell membrane</location>
        <topology evidence="5">Lipid-anchor</topology>
    </subcellularLocation>
</comment>
<dbReference type="GO" id="GO:0015768">
    <property type="term" value="P:maltose transport"/>
    <property type="evidence" value="ECO:0007669"/>
    <property type="project" value="TreeGrafter"/>
</dbReference>
<evidence type="ECO:0000256" key="2">
    <source>
        <dbReference type="ARBA" id="ARBA00022448"/>
    </source>
</evidence>
<evidence type="ECO:0000313" key="7">
    <source>
        <dbReference type="Proteomes" id="UP000032247"/>
    </source>
</evidence>
<dbReference type="AlphaFoldDB" id="A0A0D1KRD1"/>
<gene>
    <name evidence="6" type="ORF">SC09_contig4orf00642</name>
</gene>
<protein>
    <recommendedName>
        <fullName evidence="5">Maltodextrin-binding protein</fullName>
    </recommendedName>
</protein>
<dbReference type="RefSeq" id="WP_043858744.1">
    <property type="nucleotide sequence ID" value="NZ_CP029461.1"/>
</dbReference>
<dbReference type="Pfam" id="PF01547">
    <property type="entry name" value="SBP_bac_1"/>
    <property type="match status" value="1"/>
</dbReference>
<keyword evidence="3 5" id="KW-0762">Sugar transport</keyword>
<sequence>MVLFKKGFAILAASFLAIGLAACSSSKNPASADGKKVLTVSVEETYKEYIESIKTKFEKENDVTVKIVEKQMFEQLEALPLDGPAGNAPDVMLAAYDRIGGLGQQGHLLDIKPSHTKSFGDKEMQQVTVDGKVYGMPLVIETLILYYNKDLLKTAPKTFKDLEKLTEDPRFAFASEKGKSTGFLAKWTDFYMSYGLLAGYGGYVFGKNGTDSGDIGLNNKGAVEAVKYAEKWFKTYWPKGMQDNSSADDFIQQMFLEGKAAAIIGGPWSAANYKEAKLNYGAAPIPTLPNGEEYAPFAGGKGWVASKYTKEPELAEKWLEYAANDANAYAFYEDTNEVPANTAARKKADEQKNELTSAVIKQYETATPTPNIPEMAEVWTGAESLIFDAASGKKSTQTSANDAVNVIKENIKEKYVK</sequence>
<dbReference type="CDD" id="cd13658">
    <property type="entry name" value="PBP2_CMBP"/>
    <property type="match status" value="1"/>
</dbReference>
<dbReference type="GO" id="GO:1901982">
    <property type="term" value="F:maltose binding"/>
    <property type="evidence" value="ECO:0007669"/>
    <property type="project" value="TreeGrafter"/>
</dbReference>
<dbReference type="InterPro" id="IPR006060">
    <property type="entry name" value="Maltose/Cyclodextrin-bd"/>
</dbReference>
<evidence type="ECO:0000313" key="6">
    <source>
        <dbReference type="EMBL" id="KIU05746.1"/>
    </source>
</evidence>
<organism evidence="6 7">
    <name type="scientific">Bacillus subtilis</name>
    <dbReference type="NCBI Taxonomy" id="1423"/>
    <lineage>
        <taxon>Bacteria</taxon>
        <taxon>Bacillati</taxon>
        <taxon>Bacillota</taxon>
        <taxon>Bacilli</taxon>
        <taxon>Bacillales</taxon>
        <taxon>Bacillaceae</taxon>
        <taxon>Bacillus</taxon>
    </lineage>
</organism>
<dbReference type="Proteomes" id="UP000032247">
    <property type="component" value="Unassembled WGS sequence"/>
</dbReference>
<keyword evidence="2 5" id="KW-0813">Transport</keyword>
<comment type="similarity">
    <text evidence="1 5">Belongs to the bacterial solute-binding protein 1 family.</text>
</comment>
<evidence type="ECO:0000256" key="1">
    <source>
        <dbReference type="ARBA" id="ARBA00008520"/>
    </source>
</evidence>
<keyword evidence="4 5" id="KW-0732">Signal</keyword>
<accession>A0A0D1KRD1</accession>
<reference evidence="6 7" key="1">
    <citation type="submission" date="2014-12" db="EMBL/GenBank/DDBJ databases">
        <title>Comparative genome analysis of Bacillus coagulans HM-08, Clostridium butyricum HM-68, Bacillus subtilis HM-66 and Bacillus licheniformis BL-09.</title>
        <authorList>
            <person name="Zhang H."/>
        </authorList>
    </citation>
    <scope>NUCLEOTIDE SEQUENCE [LARGE SCALE GENOMIC DNA]</scope>
    <source>
        <strain evidence="6 7">HM-66</strain>
    </source>
</reference>
<dbReference type="GO" id="GO:0042956">
    <property type="term" value="P:maltodextrin transmembrane transport"/>
    <property type="evidence" value="ECO:0007669"/>
    <property type="project" value="TreeGrafter"/>
</dbReference>
<dbReference type="SUPFAM" id="SSF53850">
    <property type="entry name" value="Periplasmic binding protein-like II"/>
    <property type="match status" value="1"/>
</dbReference>
<comment type="caution">
    <text evidence="6">The sequence shown here is derived from an EMBL/GenBank/DDBJ whole genome shotgun (WGS) entry which is preliminary data.</text>
</comment>
<dbReference type="PROSITE" id="PS51257">
    <property type="entry name" value="PROKAR_LIPOPROTEIN"/>
    <property type="match status" value="1"/>
</dbReference>
<feature type="signal peptide" evidence="5">
    <location>
        <begin position="1"/>
        <end position="32"/>
    </location>
</feature>
<proteinExistence type="inferred from homology"/>
<dbReference type="Gene3D" id="3.40.190.10">
    <property type="entry name" value="Periplasmic binding protein-like II"/>
    <property type="match status" value="2"/>
</dbReference>
<dbReference type="GO" id="GO:0055052">
    <property type="term" value="C:ATP-binding cassette (ABC) transporter complex, substrate-binding subunit-containing"/>
    <property type="evidence" value="ECO:0007669"/>
    <property type="project" value="TreeGrafter"/>
</dbReference>
<keyword evidence="5" id="KW-1003">Cell membrane</keyword>
<name>A0A0D1KRD1_BACIU</name>
<evidence type="ECO:0000256" key="4">
    <source>
        <dbReference type="ARBA" id="ARBA00022729"/>
    </source>
</evidence>
<keyword evidence="5" id="KW-0449">Lipoprotein</keyword>
<dbReference type="PRINTS" id="PR00181">
    <property type="entry name" value="MALTOSEBP"/>
</dbReference>
<dbReference type="GO" id="GO:0015144">
    <property type="term" value="F:carbohydrate transmembrane transporter activity"/>
    <property type="evidence" value="ECO:0007669"/>
    <property type="project" value="InterPro"/>
</dbReference>
<dbReference type="EMBL" id="JXBC01000013">
    <property type="protein sequence ID" value="KIU05746.1"/>
    <property type="molecule type" value="Genomic_DNA"/>
</dbReference>
<dbReference type="STRING" id="483913.AN935_17410"/>
<evidence type="ECO:0000256" key="3">
    <source>
        <dbReference type="ARBA" id="ARBA00022597"/>
    </source>
</evidence>
<dbReference type="PANTHER" id="PTHR30061:SF50">
    <property type="entry name" value="MALTOSE_MALTODEXTRIN-BINDING PERIPLASMIC PROTEIN"/>
    <property type="match status" value="1"/>
</dbReference>